<dbReference type="Proteomes" id="UP000015104">
    <property type="component" value="Unassembled WGS sequence"/>
</dbReference>
<name>T1KH18_TETUR</name>
<dbReference type="EMBL" id="CAEY01000073">
    <property type="status" value="NOT_ANNOTATED_CDS"/>
    <property type="molecule type" value="Genomic_DNA"/>
</dbReference>
<keyword evidence="2" id="KW-1185">Reference proteome</keyword>
<proteinExistence type="predicted"/>
<reference evidence="1" key="2">
    <citation type="submission" date="2015-06" db="UniProtKB">
        <authorList>
            <consortium name="EnsemblMetazoa"/>
        </authorList>
    </citation>
    <scope>IDENTIFICATION</scope>
</reference>
<protein>
    <submittedName>
        <fullName evidence="1">Uncharacterized protein</fullName>
    </submittedName>
</protein>
<sequence length="173" mass="20613">MKLHSPSHKHNTTEWSRNDKVEPRLFPCIFCFQYGDLSLPMKFFYVAFEQIIKTRNSVIETVSVPFVELTEKFFSGLERMHKRLVDKTRRVTNNKSQLNWAFDIDQMLIWPNGHFKGSLQFELINYRLFHTTEWPRIDKVELMCSLSRPIFDSLFKPVLGSQLFRPTQDFTTD</sequence>
<dbReference type="HOGENOM" id="CLU_1549613_0_0_1"/>
<accession>T1KH18</accession>
<dbReference type="EnsemblMetazoa" id="tetur11g02790.1">
    <property type="protein sequence ID" value="tetur11g02790.1"/>
    <property type="gene ID" value="tetur11g02790"/>
</dbReference>
<evidence type="ECO:0000313" key="2">
    <source>
        <dbReference type="Proteomes" id="UP000015104"/>
    </source>
</evidence>
<organism evidence="1 2">
    <name type="scientific">Tetranychus urticae</name>
    <name type="common">Two-spotted spider mite</name>
    <dbReference type="NCBI Taxonomy" id="32264"/>
    <lineage>
        <taxon>Eukaryota</taxon>
        <taxon>Metazoa</taxon>
        <taxon>Ecdysozoa</taxon>
        <taxon>Arthropoda</taxon>
        <taxon>Chelicerata</taxon>
        <taxon>Arachnida</taxon>
        <taxon>Acari</taxon>
        <taxon>Acariformes</taxon>
        <taxon>Trombidiformes</taxon>
        <taxon>Prostigmata</taxon>
        <taxon>Eleutherengona</taxon>
        <taxon>Raphignathae</taxon>
        <taxon>Tetranychoidea</taxon>
        <taxon>Tetranychidae</taxon>
        <taxon>Tetranychus</taxon>
    </lineage>
</organism>
<evidence type="ECO:0000313" key="1">
    <source>
        <dbReference type="EnsemblMetazoa" id="tetur11g02790.1"/>
    </source>
</evidence>
<dbReference type="AlphaFoldDB" id="T1KH18"/>
<reference evidence="2" key="1">
    <citation type="submission" date="2011-08" db="EMBL/GenBank/DDBJ databases">
        <authorList>
            <person name="Rombauts S."/>
        </authorList>
    </citation>
    <scope>NUCLEOTIDE SEQUENCE</scope>
    <source>
        <strain evidence="2">London</strain>
    </source>
</reference>